<dbReference type="InterPro" id="IPR000212">
    <property type="entry name" value="DNA_helicase_UvrD/REP"/>
</dbReference>
<dbReference type="EMBL" id="BARU01039428">
    <property type="protein sequence ID" value="GAH80991.1"/>
    <property type="molecule type" value="Genomic_DNA"/>
</dbReference>
<keyword evidence="4" id="KW-0067">ATP-binding</keyword>
<dbReference type="Gene3D" id="1.10.10.160">
    <property type="match status" value="1"/>
</dbReference>
<dbReference type="PANTHER" id="PTHR11070">
    <property type="entry name" value="UVRD / RECB / PCRA DNA HELICASE FAMILY MEMBER"/>
    <property type="match status" value="1"/>
</dbReference>
<dbReference type="GO" id="GO:0003677">
    <property type="term" value="F:DNA binding"/>
    <property type="evidence" value="ECO:0007669"/>
    <property type="project" value="UniProtKB-KW"/>
</dbReference>
<dbReference type="SUPFAM" id="SSF52540">
    <property type="entry name" value="P-loop containing nucleoside triphosphate hydrolases"/>
    <property type="match status" value="1"/>
</dbReference>
<reference evidence="7" key="1">
    <citation type="journal article" date="2014" name="Front. Microbiol.">
        <title>High frequency of phylogenetically diverse reductive dehalogenase-homologous genes in deep subseafloor sedimentary metagenomes.</title>
        <authorList>
            <person name="Kawai M."/>
            <person name="Futagami T."/>
            <person name="Toyoda A."/>
            <person name="Takaki Y."/>
            <person name="Nishi S."/>
            <person name="Hori S."/>
            <person name="Arai W."/>
            <person name="Tsubouchi T."/>
            <person name="Morono Y."/>
            <person name="Uchiyama I."/>
            <person name="Ito T."/>
            <person name="Fujiyama A."/>
            <person name="Inagaki F."/>
            <person name="Takami H."/>
        </authorList>
    </citation>
    <scope>NUCLEOTIDE SEQUENCE</scope>
    <source>
        <strain evidence="7">Expedition CK06-06</strain>
    </source>
</reference>
<feature type="non-terminal residue" evidence="7">
    <location>
        <position position="240"/>
    </location>
</feature>
<accession>X1IF34</accession>
<dbReference type="PANTHER" id="PTHR11070:SF2">
    <property type="entry name" value="ATP-DEPENDENT DNA HELICASE SRS2"/>
    <property type="match status" value="1"/>
</dbReference>
<evidence type="ECO:0000256" key="4">
    <source>
        <dbReference type="ARBA" id="ARBA00022840"/>
    </source>
</evidence>
<dbReference type="Pfam" id="PF00580">
    <property type="entry name" value="UvrD-helicase"/>
    <property type="match status" value="1"/>
</dbReference>
<proteinExistence type="predicted"/>
<gene>
    <name evidence="7" type="ORF">S03H2_61111</name>
</gene>
<dbReference type="GO" id="GO:0000725">
    <property type="term" value="P:recombinational repair"/>
    <property type="evidence" value="ECO:0007669"/>
    <property type="project" value="TreeGrafter"/>
</dbReference>
<evidence type="ECO:0000256" key="5">
    <source>
        <dbReference type="ARBA" id="ARBA00023125"/>
    </source>
</evidence>
<feature type="domain" description="UvrD-like helicase ATP-binding" evidence="6">
    <location>
        <begin position="1"/>
        <end position="217"/>
    </location>
</feature>
<evidence type="ECO:0000313" key="7">
    <source>
        <dbReference type="EMBL" id="GAH80991.1"/>
    </source>
</evidence>
<dbReference type="InterPro" id="IPR013986">
    <property type="entry name" value="DExx_box_DNA_helicase_dom_sf"/>
</dbReference>
<evidence type="ECO:0000256" key="1">
    <source>
        <dbReference type="ARBA" id="ARBA00022741"/>
    </source>
</evidence>
<keyword evidence="2" id="KW-0378">Hydrolase</keyword>
<evidence type="ECO:0000259" key="6">
    <source>
        <dbReference type="PROSITE" id="PS51198"/>
    </source>
</evidence>
<dbReference type="Gene3D" id="3.40.50.300">
    <property type="entry name" value="P-loop containing nucleotide triphosphate hydrolases"/>
    <property type="match status" value="2"/>
</dbReference>
<comment type="caution">
    <text evidence="7">The sequence shown here is derived from an EMBL/GenBank/DDBJ whole genome shotgun (WGS) entry which is preliminary data.</text>
</comment>
<protein>
    <recommendedName>
        <fullName evidence="6">UvrD-like helicase ATP-binding domain-containing protein</fullName>
    </recommendedName>
</protein>
<dbReference type="GO" id="GO:0043138">
    <property type="term" value="F:3'-5' DNA helicase activity"/>
    <property type="evidence" value="ECO:0007669"/>
    <property type="project" value="TreeGrafter"/>
</dbReference>
<evidence type="ECO:0000256" key="2">
    <source>
        <dbReference type="ARBA" id="ARBA00022801"/>
    </source>
</evidence>
<dbReference type="GO" id="GO:0016787">
    <property type="term" value="F:hydrolase activity"/>
    <property type="evidence" value="ECO:0007669"/>
    <property type="project" value="UniProtKB-KW"/>
</dbReference>
<name>X1IF34_9ZZZZ</name>
<dbReference type="PROSITE" id="PS51198">
    <property type="entry name" value="UVRD_HELICASE_ATP_BIND"/>
    <property type="match status" value="1"/>
</dbReference>
<dbReference type="InterPro" id="IPR027417">
    <property type="entry name" value="P-loop_NTPase"/>
</dbReference>
<dbReference type="AlphaFoldDB" id="X1IF34"/>
<organism evidence="7">
    <name type="scientific">marine sediment metagenome</name>
    <dbReference type="NCBI Taxonomy" id="412755"/>
    <lineage>
        <taxon>unclassified sequences</taxon>
        <taxon>metagenomes</taxon>
        <taxon>ecological metagenomes</taxon>
    </lineage>
</organism>
<feature type="non-terminal residue" evidence="7">
    <location>
        <position position="1"/>
    </location>
</feature>
<evidence type="ECO:0000256" key="3">
    <source>
        <dbReference type="ARBA" id="ARBA00022806"/>
    </source>
</evidence>
<keyword evidence="5" id="KW-0238">DNA-binding</keyword>
<keyword evidence="1" id="KW-0547">Nucleotide-binding</keyword>
<dbReference type="InterPro" id="IPR014016">
    <property type="entry name" value="UvrD-like_ATP-bd"/>
</dbReference>
<dbReference type="GO" id="GO:0005524">
    <property type="term" value="F:ATP binding"/>
    <property type="evidence" value="ECO:0007669"/>
    <property type="project" value="UniProtKB-KW"/>
</dbReference>
<keyword evidence="3" id="KW-0347">Helicase</keyword>
<sequence length="240" mass="28034">GKTRTAVEKARIEVRSFDENSPYRVLFLSFSNAAIYRLLSSANIVFSRHEKHYLKFMTFHSCAADILRNYGRFVGLPNKIKIMNTLEEKFIAFEKGWTNLDKDYYEKLQTLAKTEGLLAFSVLIDFAIKLFTFCNNISEIIGRKYKMIIVDEFQDSSEEQWKLLKLLGQNSQVIAFGDPNQIIYSSMHSATRRRFEEFKKWKQIEETSFSSTNFRCKDDEILLFANCLLNATPYNKVENS</sequence>